<dbReference type="EMBL" id="UYYF01001888">
    <property type="protein sequence ID" value="VDN00175.1"/>
    <property type="molecule type" value="Genomic_DNA"/>
</dbReference>
<proteinExistence type="predicted"/>
<name>A0A0N5CTP0_THECL</name>
<evidence type="ECO:0000256" key="2">
    <source>
        <dbReference type="ARBA" id="ARBA00023180"/>
    </source>
</evidence>
<dbReference type="AlphaFoldDB" id="A0A0N5CTP0"/>
<dbReference type="InterPro" id="IPR029052">
    <property type="entry name" value="Metallo-depent_PP-like"/>
</dbReference>
<evidence type="ECO:0000259" key="3">
    <source>
        <dbReference type="Pfam" id="PF00149"/>
    </source>
</evidence>
<evidence type="ECO:0000256" key="1">
    <source>
        <dbReference type="ARBA" id="ARBA00022801"/>
    </source>
</evidence>
<sequence>FFLIRKLFKLFYSRVHQKVKAGYWGSVASCDIPYRTFENMLQNIQKLDEIDYIMVGGDYESHSDWTYTKEGHLETIRNISVLLHGYFPNIPIFWTLGNHEGVPIDSFPPHFIPEKYRSQWLYDELFDLQKPFLNNSSMQSTKYRGSYMVQLYPGLRLISLNSGYCDTFFQSLFYIS</sequence>
<dbReference type="Proteomes" id="UP000276776">
    <property type="component" value="Unassembled WGS sequence"/>
</dbReference>
<reference evidence="4 5" key="2">
    <citation type="submission" date="2018-11" db="EMBL/GenBank/DDBJ databases">
        <authorList>
            <consortium name="Pathogen Informatics"/>
        </authorList>
    </citation>
    <scope>NUCLEOTIDE SEQUENCE [LARGE SCALE GENOMIC DNA]</scope>
</reference>
<evidence type="ECO:0000313" key="6">
    <source>
        <dbReference type="WBParaSite" id="TCLT_0000360101-mRNA-1"/>
    </source>
</evidence>
<dbReference type="GO" id="GO:0046513">
    <property type="term" value="P:ceramide biosynthetic process"/>
    <property type="evidence" value="ECO:0007669"/>
    <property type="project" value="TreeGrafter"/>
</dbReference>
<protein>
    <submittedName>
        <fullName evidence="6">Metallophos domain-containing protein</fullName>
    </submittedName>
</protein>
<evidence type="ECO:0000313" key="4">
    <source>
        <dbReference type="EMBL" id="VDN00175.1"/>
    </source>
</evidence>
<dbReference type="WBParaSite" id="TCLT_0000360101-mRNA-1">
    <property type="protein sequence ID" value="TCLT_0000360101-mRNA-1"/>
    <property type="gene ID" value="TCLT_0000360101"/>
</dbReference>
<accession>A0A0N5CTP0</accession>
<dbReference type="Pfam" id="PF00149">
    <property type="entry name" value="Metallophos"/>
    <property type="match status" value="1"/>
</dbReference>
<dbReference type="GO" id="GO:0016020">
    <property type="term" value="C:membrane"/>
    <property type="evidence" value="ECO:0007669"/>
    <property type="project" value="GOC"/>
</dbReference>
<gene>
    <name evidence="4" type="ORF">TCLT_LOCUS3591</name>
</gene>
<feature type="domain" description="Calcineurin-like phosphoesterase" evidence="3">
    <location>
        <begin position="32"/>
        <end position="123"/>
    </location>
</feature>
<evidence type="ECO:0000313" key="5">
    <source>
        <dbReference type="Proteomes" id="UP000276776"/>
    </source>
</evidence>
<dbReference type="STRING" id="103827.A0A0N5CTP0"/>
<keyword evidence="1" id="KW-0378">Hydrolase</keyword>
<dbReference type="InterPro" id="IPR004843">
    <property type="entry name" value="Calcineurin-like_PHP"/>
</dbReference>
<keyword evidence="2" id="KW-0325">Glycoprotein</keyword>
<dbReference type="SUPFAM" id="SSF56300">
    <property type="entry name" value="Metallo-dependent phosphatases"/>
    <property type="match status" value="1"/>
</dbReference>
<dbReference type="GO" id="GO:0005615">
    <property type="term" value="C:extracellular space"/>
    <property type="evidence" value="ECO:0007669"/>
    <property type="project" value="TreeGrafter"/>
</dbReference>
<organism evidence="6">
    <name type="scientific">Thelazia callipaeda</name>
    <name type="common">Oriental eyeworm</name>
    <name type="synonym">Parasitic nematode</name>
    <dbReference type="NCBI Taxonomy" id="103827"/>
    <lineage>
        <taxon>Eukaryota</taxon>
        <taxon>Metazoa</taxon>
        <taxon>Ecdysozoa</taxon>
        <taxon>Nematoda</taxon>
        <taxon>Chromadorea</taxon>
        <taxon>Rhabditida</taxon>
        <taxon>Spirurina</taxon>
        <taxon>Spiruromorpha</taxon>
        <taxon>Thelazioidea</taxon>
        <taxon>Thelaziidae</taxon>
        <taxon>Thelazia</taxon>
    </lineage>
</organism>
<dbReference type="PANTHER" id="PTHR10340">
    <property type="entry name" value="SPHINGOMYELIN PHOSPHODIESTERASE"/>
    <property type="match status" value="1"/>
</dbReference>
<dbReference type="GO" id="GO:0061750">
    <property type="term" value="F:acid sphingomyelin phosphodiesterase activity"/>
    <property type="evidence" value="ECO:0007669"/>
    <property type="project" value="TreeGrafter"/>
</dbReference>
<reference evidence="6" key="1">
    <citation type="submission" date="2017-02" db="UniProtKB">
        <authorList>
            <consortium name="WormBaseParasite"/>
        </authorList>
    </citation>
    <scope>IDENTIFICATION</scope>
</reference>
<keyword evidence="5" id="KW-1185">Reference proteome</keyword>
<dbReference type="GO" id="GO:0006685">
    <property type="term" value="P:sphingomyelin catabolic process"/>
    <property type="evidence" value="ECO:0007669"/>
    <property type="project" value="TreeGrafter"/>
</dbReference>
<dbReference type="PANTHER" id="PTHR10340:SF34">
    <property type="entry name" value="SPHINGOMYELIN PHOSPHODIESTERASE"/>
    <property type="match status" value="1"/>
</dbReference>
<dbReference type="GO" id="GO:0005764">
    <property type="term" value="C:lysosome"/>
    <property type="evidence" value="ECO:0007669"/>
    <property type="project" value="TreeGrafter"/>
</dbReference>
<dbReference type="OrthoDB" id="5866636at2759"/>